<dbReference type="Proteomes" id="UP000827284">
    <property type="component" value="Unassembled WGS sequence"/>
</dbReference>
<feature type="compositionally biased region" description="Basic and acidic residues" evidence="1">
    <location>
        <begin position="689"/>
        <end position="699"/>
    </location>
</feature>
<feature type="region of interest" description="Disordered" evidence="1">
    <location>
        <begin position="975"/>
        <end position="1014"/>
    </location>
</feature>
<evidence type="ECO:0000256" key="1">
    <source>
        <dbReference type="SAM" id="MobiDB-lite"/>
    </source>
</evidence>
<evidence type="ECO:0000313" key="2">
    <source>
        <dbReference type="EMBL" id="GJJ75912.1"/>
    </source>
</evidence>
<dbReference type="EMBL" id="BQFW01000011">
    <property type="protein sequence ID" value="GJJ75912.1"/>
    <property type="molecule type" value="Genomic_DNA"/>
</dbReference>
<feature type="region of interest" description="Disordered" evidence="1">
    <location>
        <begin position="1032"/>
        <end position="1223"/>
    </location>
</feature>
<feature type="compositionally biased region" description="Basic and acidic residues" evidence="1">
    <location>
        <begin position="1077"/>
        <end position="1087"/>
    </location>
</feature>
<dbReference type="GO" id="GO:0030036">
    <property type="term" value="P:actin cytoskeleton organization"/>
    <property type="evidence" value="ECO:0007669"/>
    <property type="project" value="TreeGrafter"/>
</dbReference>
<feature type="region of interest" description="Disordered" evidence="1">
    <location>
        <begin position="815"/>
        <end position="847"/>
    </location>
</feature>
<dbReference type="GO" id="GO:0003779">
    <property type="term" value="F:actin binding"/>
    <property type="evidence" value="ECO:0007669"/>
    <property type="project" value="TreeGrafter"/>
</dbReference>
<organism evidence="2 3">
    <name type="scientific">Entomortierella parvispora</name>
    <dbReference type="NCBI Taxonomy" id="205924"/>
    <lineage>
        <taxon>Eukaryota</taxon>
        <taxon>Fungi</taxon>
        <taxon>Fungi incertae sedis</taxon>
        <taxon>Mucoromycota</taxon>
        <taxon>Mortierellomycotina</taxon>
        <taxon>Mortierellomycetes</taxon>
        <taxon>Mortierellales</taxon>
        <taxon>Mortierellaceae</taxon>
        <taxon>Entomortierella</taxon>
    </lineage>
</organism>
<dbReference type="OrthoDB" id="5563016at2759"/>
<feature type="region of interest" description="Disordered" evidence="1">
    <location>
        <begin position="866"/>
        <end position="914"/>
    </location>
</feature>
<feature type="region of interest" description="Disordered" evidence="1">
    <location>
        <begin position="148"/>
        <end position="202"/>
    </location>
</feature>
<feature type="region of interest" description="Disordered" evidence="1">
    <location>
        <begin position="677"/>
        <end position="797"/>
    </location>
</feature>
<proteinExistence type="predicted"/>
<feature type="compositionally biased region" description="Basic residues" evidence="1">
    <location>
        <begin position="1047"/>
        <end position="1061"/>
    </location>
</feature>
<comment type="caution">
    <text evidence="2">The sequence shown here is derived from an EMBL/GenBank/DDBJ whole genome shotgun (WGS) entry which is preliminary data.</text>
</comment>
<feature type="compositionally biased region" description="Low complexity" evidence="1">
    <location>
        <begin position="175"/>
        <end position="186"/>
    </location>
</feature>
<feature type="compositionally biased region" description="Low complexity" evidence="1">
    <location>
        <begin position="700"/>
        <end position="711"/>
    </location>
</feature>
<feature type="compositionally biased region" description="Pro residues" evidence="1">
    <location>
        <begin position="17"/>
        <end position="26"/>
    </location>
</feature>
<reference evidence="2" key="1">
    <citation type="submission" date="2021-11" db="EMBL/GenBank/DDBJ databases">
        <authorList>
            <person name="Herlambang A."/>
            <person name="Guo Y."/>
            <person name="Takashima Y."/>
            <person name="Nishizawa T."/>
        </authorList>
    </citation>
    <scope>NUCLEOTIDE SEQUENCE</scope>
    <source>
        <strain evidence="2">E1425</strain>
    </source>
</reference>
<feature type="compositionally biased region" description="Basic residues" evidence="1">
    <location>
        <begin position="975"/>
        <end position="988"/>
    </location>
</feature>
<feature type="region of interest" description="Disordered" evidence="1">
    <location>
        <begin position="599"/>
        <end position="618"/>
    </location>
</feature>
<dbReference type="PANTHER" id="PTHR12751">
    <property type="entry name" value="PHOSPHATASE AND ACTIN REGULATOR PHACTR"/>
    <property type="match status" value="1"/>
</dbReference>
<feature type="compositionally biased region" description="Low complexity" evidence="1">
    <location>
        <begin position="279"/>
        <end position="309"/>
    </location>
</feature>
<accession>A0A9P3HFX0</accession>
<sequence length="1480" mass="158962">MTSEKSRVATHNTTSLLPPPSHPPLAPSSQLPPARQPQFKEVVLTCSSHSKTSSTFGLSSSSSAIVHPVTTASTSTSGSTCALSSFSSSSPPFLSKSKALARTISTSSDLHLQSGHLAQDPTKFSNTDPSFITVTPTITTTVQSTLQFPSHRQLQHTAHRPGQLQPVEHSKETTQQQQQQQPPQRQNTGRYPMNRSEQGSQVQETIAAFSRLMMEGKSATTTITHNSSHNSSSSHFYKSAPVLPLLTISTPPVSSSAAAATSTLESSQLSASPSPPALSPLSGTASSLSNSSSASSSPATPSYSTMPTTLTTMNGDKAMFSLSQPVMPMSLIPAAIMGLQSTPPCVTAGGMMMGDNDNKNNNAQGNIKINTDLSNIRRGSKGSTASSGSRSPASLLPLVGRDYLSFCNTDTNTMSSTTSSPLSAKPRPLSSMEFAESWLPTVAKLSPEESIANAESSRMVPLFKESTVTIRGDGGTKERDSSMSTSQQLSSTMDENRTHGHIIGGMQEADEPISSFSTLTMAKSSTGVTTTPSSFSATTSAAAVARASMDQQSIHPLQMDPDPDSINPSATLTGPIDPAIASPLDFGSSFVLESLQPHLGQPHQGQHQQEQQQGQRPVQVIRKKTSFAAKLRKVFVAKQSIQSDNNSSVTTPTYSPRESSLGMLAVAQQTHENVAMLASPGDDAPSDVSSDRLQQHRGSESSVSTVESPVTRPNLLRRGSAPTLSTSNNLNNNSNGQYLTPPVLLTNGVLYSDPDSEASSPSPTTPQSSTEESPEHTRLPSNQTTAIKGLKPTPTRTVKKRLSFASISSFFNGRQANAPSTQQQQQKEQTENHSKQQRSSSVPHVENPLAVVGRQIAGFQRRHSLNDLDDSNQAASKRNQNNNALQRFMSTTPRDKERVPAGTASDGSTPVSAPVITPKRLTLNKVFSKQLRRKSSTPVKTDIPPFPPKPLRSALAHRSAITVTVNSNLGAAGAKVHHVHRSSRRRAASIRSQNSTQRHSHPPTGVSAGGRNRLSQTDPLARLSEANKQLATLSRSNTEDQQQQQAHLKRLAAKRSKSHRRREQERVRGGKRPLSHHPREPSQHGEQDSSSSLASEDSESCSSPVSHEGPSGFPGEAAENQQAAPSPTRMVPPGQGDRLGGAFDSRTFSSPTTPRVLPVITKFGSPPRNPLSTLSPSPSYESYSSSSSLSDGAAASFRSTSSLSESGSYSSSSFSSPNGSPTAEKVPEIMVANNEVEGCSNASNALLPASAARLSVHAITVEREAAAAGSDAILTPKHQQANPSLVTVTSTLESSSTMSNSSTEASSTSSPASKSEMVQVREGSLRGAYSAQQQPSQPIYHQYLPDQQQQAVQVYPSAKDVQNYHHHQYLQTLQQQQFYHHQLQQQQLGSLHYPHHQQYYYADPSLYPPRPPRQLQFSTEEPMIHPTWTPEQYDRTSDPNITASRLTPTVAHKIKLELNQFKSQEMEVHEDSRVYTHFFI</sequence>
<feature type="region of interest" description="Disordered" evidence="1">
    <location>
        <begin position="1290"/>
        <end position="1334"/>
    </location>
</feature>
<evidence type="ECO:0000313" key="3">
    <source>
        <dbReference type="Proteomes" id="UP000827284"/>
    </source>
</evidence>
<feature type="region of interest" description="Disordered" evidence="1">
    <location>
        <begin position="71"/>
        <end position="92"/>
    </location>
</feature>
<feature type="compositionally biased region" description="Low complexity" evidence="1">
    <location>
        <begin position="1089"/>
        <end position="1108"/>
    </location>
</feature>
<keyword evidence="3" id="KW-1185">Reference proteome</keyword>
<protein>
    <submittedName>
        <fullName evidence="2">Uncharacterized protein</fullName>
    </submittedName>
</protein>
<gene>
    <name evidence="2" type="ORF">EMPS_08270</name>
</gene>
<feature type="compositionally biased region" description="Polar residues" evidence="1">
    <location>
        <begin position="1032"/>
        <end position="1046"/>
    </location>
</feature>
<dbReference type="PANTHER" id="PTHR12751:SF18">
    <property type="entry name" value="PHOSPHATASE AND ACTIN REGULATOR 1"/>
    <property type="match status" value="1"/>
</dbReference>
<feature type="compositionally biased region" description="Low complexity" evidence="1">
    <location>
        <begin position="1290"/>
        <end position="1315"/>
    </location>
</feature>
<feature type="compositionally biased region" description="Low complexity" evidence="1">
    <location>
        <begin position="1170"/>
        <end position="1220"/>
    </location>
</feature>
<reference evidence="2" key="2">
    <citation type="journal article" date="2022" name="Microbiol. Resour. Announc.">
        <title>Whole-Genome Sequence of Entomortierella parvispora E1425, a Mucoromycotan Fungus Associated with Burkholderiaceae-Related Endosymbiotic Bacteria.</title>
        <authorList>
            <person name="Herlambang A."/>
            <person name="Guo Y."/>
            <person name="Takashima Y."/>
            <person name="Narisawa K."/>
            <person name="Ohta H."/>
            <person name="Nishizawa T."/>
        </authorList>
    </citation>
    <scope>NUCLEOTIDE SEQUENCE</scope>
    <source>
        <strain evidence="2">E1425</strain>
    </source>
</reference>
<feature type="compositionally biased region" description="Polar residues" evidence="1">
    <location>
        <begin position="871"/>
        <end position="892"/>
    </location>
</feature>
<feature type="region of interest" description="Disordered" evidence="1">
    <location>
        <begin position="1"/>
        <end position="40"/>
    </location>
</feature>
<name>A0A9P3HFX0_9FUNG</name>
<feature type="compositionally biased region" description="Low complexity" evidence="1">
    <location>
        <begin position="757"/>
        <end position="771"/>
    </location>
</feature>
<feature type="region of interest" description="Disordered" evidence="1">
    <location>
        <begin position="267"/>
        <end position="310"/>
    </location>
</feature>
<feature type="compositionally biased region" description="Low complexity" evidence="1">
    <location>
        <begin position="723"/>
        <end position="735"/>
    </location>
</feature>